<keyword evidence="1" id="KW-0812">Transmembrane</keyword>
<reference evidence="2 3" key="1">
    <citation type="submission" date="2024-09" db="EMBL/GenBank/DDBJ databases">
        <authorList>
            <person name="Zhang Z.-H."/>
        </authorList>
    </citation>
    <scope>NUCLEOTIDE SEQUENCE [LARGE SCALE GENOMIC DNA]</scope>
    <source>
        <strain evidence="2 3">HHTR114</strain>
    </source>
</reference>
<keyword evidence="1" id="KW-1133">Transmembrane helix</keyword>
<organism evidence="2 3">
    <name type="scientific">Hyphococcus aureus</name>
    <dbReference type="NCBI Taxonomy" id="2666033"/>
    <lineage>
        <taxon>Bacteria</taxon>
        <taxon>Pseudomonadati</taxon>
        <taxon>Pseudomonadota</taxon>
        <taxon>Alphaproteobacteria</taxon>
        <taxon>Parvularculales</taxon>
        <taxon>Parvularculaceae</taxon>
        <taxon>Hyphococcus</taxon>
    </lineage>
</organism>
<sequence>MKMFFGVFLVFSLGLFLAQFVGIDVSSQPDFVSKSALLIDQVDWILVFGVALTAAALVTSVSLLKHTPIGKALDSRDE</sequence>
<dbReference type="Proteomes" id="UP001596116">
    <property type="component" value="Unassembled WGS sequence"/>
</dbReference>
<proteinExistence type="predicted"/>
<feature type="transmembrane region" description="Helical" evidence="1">
    <location>
        <begin position="44"/>
        <end position="64"/>
    </location>
</feature>
<evidence type="ECO:0000313" key="3">
    <source>
        <dbReference type="Proteomes" id="UP001596116"/>
    </source>
</evidence>
<protein>
    <submittedName>
        <fullName evidence="2">Uncharacterized protein</fullName>
    </submittedName>
</protein>
<gene>
    <name evidence="2" type="ORF">ACFMB1_00675</name>
</gene>
<keyword evidence="3" id="KW-1185">Reference proteome</keyword>
<dbReference type="EMBL" id="JBHPON010000001">
    <property type="protein sequence ID" value="MFC6034032.1"/>
    <property type="molecule type" value="Genomic_DNA"/>
</dbReference>
<comment type="caution">
    <text evidence="2">The sequence shown here is derived from an EMBL/GenBank/DDBJ whole genome shotgun (WGS) entry which is preliminary data.</text>
</comment>
<evidence type="ECO:0000313" key="2">
    <source>
        <dbReference type="EMBL" id="MFC6034032.1"/>
    </source>
</evidence>
<evidence type="ECO:0000256" key="1">
    <source>
        <dbReference type="SAM" id="Phobius"/>
    </source>
</evidence>
<accession>A0ABW1KU06</accession>
<dbReference type="RefSeq" id="WP_379880673.1">
    <property type="nucleotide sequence ID" value="NZ_JBHPON010000001.1"/>
</dbReference>
<keyword evidence="1" id="KW-0472">Membrane</keyword>
<name>A0ABW1KU06_9PROT</name>